<accession>A0ABQ9FE55</accession>
<name>A0ABQ9FE55_TEGGR</name>
<protein>
    <submittedName>
        <fullName evidence="1">Uncharacterized protein</fullName>
    </submittedName>
</protein>
<dbReference type="Proteomes" id="UP001217089">
    <property type="component" value="Unassembled WGS sequence"/>
</dbReference>
<dbReference type="EMBL" id="JARBDR010000337">
    <property type="protein sequence ID" value="KAJ8314560.1"/>
    <property type="molecule type" value="Genomic_DNA"/>
</dbReference>
<evidence type="ECO:0000313" key="2">
    <source>
        <dbReference type="Proteomes" id="UP001217089"/>
    </source>
</evidence>
<comment type="caution">
    <text evidence="1">The sequence shown here is derived from an EMBL/GenBank/DDBJ whole genome shotgun (WGS) entry which is preliminary data.</text>
</comment>
<sequence>MQSDIHDTSKTGLHPSFGVRAEDLPFMDLMSLSLRKQIIQDFDRDKGDREKVKDEVRLKRQLNHSKFTTAFGRYKKTMGQMYPQRQDELDQYEAIMYSMYNAYGSKAYEYHKIRGSWDKSRLGSKRSRFGTANIICNVMVNPIVSENLLINFVTFCHQSLGLKYSTIKLYVCGIRFHCLLLDLLNLFWDSTVNSLSRLHLAMNEIKLTDASPTKLRYHTTFILSAMCKRFHHG</sequence>
<keyword evidence="2" id="KW-1185">Reference proteome</keyword>
<proteinExistence type="predicted"/>
<evidence type="ECO:0000313" key="1">
    <source>
        <dbReference type="EMBL" id="KAJ8314560.1"/>
    </source>
</evidence>
<reference evidence="1 2" key="1">
    <citation type="submission" date="2022-12" db="EMBL/GenBank/DDBJ databases">
        <title>Chromosome-level genome of Tegillarca granosa.</title>
        <authorList>
            <person name="Kim J."/>
        </authorList>
    </citation>
    <scope>NUCLEOTIDE SEQUENCE [LARGE SCALE GENOMIC DNA]</scope>
    <source>
        <strain evidence="1">Teg-2019</strain>
        <tissue evidence="1">Adductor muscle</tissue>
    </source>
</reference>
<organism evidence="1 2">
    <name type="scientific">Tegillarca granosa</name>
    <name type="common">Malaysian cockle</name>
    <name type="synonym">Anadara granosa</name>
    <dbReference type="NCBI Taxonomy" id="220873"/>
    <lineage>
        <taxon>Eukaryota</taxon>
        <taxon>Metazoa</taxon>
        <taxon>Spiralia</taxon>
        <taxon>Lophotrochozoa</taxon>
        <taxon>Mollusca</taxon>
        <taxon>Bivalvia</taxon>
        <taxon>Autobranchia</taxon>
        <taxon>Pteriomorphia</taxon>
        <taxon>Arcoida</taxon>
        <taxon>Arcoidea</taxon>
        <taxon>Arcidae</taxon>
        <taxon>Tegillarca</taxon>
    </lineage>
</organism>
<gene>
    <name evidence="1" type="ORF">KUTeg_006710</name>
</gene>